<evidence type="ECO:0000313" key="2">
    <source>
        <dbReference type="EMBL" id="CAL5065762.1"/>
    </source>
</evidence>
<keyword evidence="3" id="KW-1185">Reference proteome</keyword>
<name>A0ABC9EZT5_9POAL</name>
<evidence type="ECO:0000259" key="1">
    <source>
        <dbReference type="Pfam" id="PF07762"/>
    </source>
</evidence>
<dbReference type="Proteomes" id="UP001497457">
    <property type="component" value="Chromosome 5rd"/>
</dbReference>
<dbReference type="PANTHER" id="PTHR33074">
    <property type="entry name" value="EXPRESSED PROTEIN-RELATED"/>
    <property type="match status" value="1"/>
</dbReference>
<accession>A0ABC9EZT5</accession>
<dbReference type="InterPro" id="IPR011676">
    <property type="entry name" value="DUF1618"/>
</dbReference>
<dbReference type="PANTHER" id="PTHR33074:SF128">
    <property type="entry name" value="EXPRESSED PROTEIN"/>
    <property type="match status" value="1"/>
</dbReference>
<protein>
    <recommendedName>
        <fullName evidence="1">DUF1618 domain-containing protein</fullName>
    </recommendedName>
</protein>
<dbReference type="EMBL" id="OZ075115">
    <property type="protein sequence ID" value="CAL5065762.1"/>
    <property type="molecule type" value="Genomic_DNA"/>
</dbReference>
<evidence type="ECO:0000313" key="3">
    <source>
        <dbReference type="Proteomes" id="UP001497457"/>
    </source>
</evidence>
<feature type="domain" description="DUF1618" evidence="1">
    <location>
        <begin position="257"/>
        <end position="384"/>
    </location>
</feature>
<dbReference type="Pfam" id="PF07762">
    <property type="entry name" value="DUF1618"/>
    <property type="match status" value="1"/>
</dbReference>
<organism evidence="2 3">
    <name type="scientific">Urochloa decumbens</name>
    <dbReference type="NCBI Taxonomy" id="240449"/>
    <lineage>
        <taxon>Eukaryota</taxon>
        <taxon>Viridiplantae</taxon>
        <taxon>Streptophyta</taxon>
        <taxon>Embryophyta</taxon>
        <taxon>Tracheophyta</taxon>
        <taxon>Spermatophyta</taxon>
        <taxon>Magnoliopsida</taxon>
        <taxon>Liliopsida</taxon>
        <taxon>Poales</taxon>
        <taxon>Poaceae</taxon>
        <taxon>PACMAD clade</taxon>
        <taxon>Panicoideae</taxon>
        <taxon>Panicodae</taxon>
        <taxon>Paniceae</taxon>
        <taxon>Melinidinae</taxon>
        <taxon>Urochloa</taxon>
    </lineage>
</organism>
<reference evidence="2" key="1">
    <citation type="submission" date="2024-10" db="EMBL/GenBank/DDBJ databases">
        <authorList>
            <person name="Ryan C."/>
        </authorList>
    </citation>
    <scope>NUCLEOTIDE SEQUENCE [LARGE SCALE GENOMIC DNA]</scope>
</reference>
<gene>
    <name evidence="2" type="ORF">URODEC1_LOCUS100107</name>
</gene>
<dbReference type="AlphaFoldDB" id="A0ABC9EZT5"/>
<sequence>MAADAGCSGSSSRREETEECPLPSWVMLDRHVFTRLDLNSFKEDETTSPLCRTSQDDPFRVSFRLAAPPAISRFYLHVQGGNNLSDPRHSSCRILASHRNAVLFCIYVPLPVPVEYLSNPDGEPFPRFFKQDLFVYVAGNRPSLQLLPPCPMPQEDQVASQEFYDPLADIVQFWDAESLCVLHDEEKNYVVGYLCVSREITAGSGAQEVEAQLCLYYSYDSSWEMHALPIFCQREDMDALFSWSTTTALAFGTYLCWVDYQCGILFCDMSQEDLSVSYLPLPVYNHLAPDVCMEKYRSISIVQDEGVPKMMFVDVRPSHGYVNRPRPDGFEITFWTLAVEDGNMYWKDEYVLQGSELCIDKLVPTPHGPLMLPVVSMEDPHVAYFMICELGCDAKKAWVVPVDLVSKSLMYLLPYDNGEVGLSDDDADMPRKNRRQNFAPFLPSEITKFL</sequence>
<proteinExistence type="predicted"/>